<proteinExistence type="predicted"/>
<gene>
    <name evidence="2" type="ORF">V1264_005784</name>
</gene>
<feature type="region of interest" description="Disordered" evidence="1">
    <location>
        <begin position="178"/>
        <end position="222"/>
    </location>
</feature>
<feature type="compositionally biased region" description="Basic and acidic residues" evidence="1">
    <location>
        <begin position="36"/>
        <end position="49"/>
    </location>
</feature>
<dbReference type="Proteomes" id="UP001374579">
    <property type="component" value="Unassembled WGS sequence"/>
</dbReference>
<keyword evidence="3" id="KW-1185">Reference proteome</keyword>
<protein>
    <recommendedName>
        <fullName evidence="4">DUF4806 domain-containing protein</fullName>
    </recommendedName>
</protein>
<accession>A0AAN9B0J9</accession>
<evidence type="ECO:0000313" key="3">
    <source>
        <dbReference type="Proteomes" id="UP001374579"/>
    </source>
</evidence>
<dbReference type="EMBL" id="JBAMIC010000014">
    <property type="protein sequence ID" value="KAK7096494.1"/>
    <property type="molecule type" value="Genomic_DNA"/>
</dbReference>
<evidence type="ECO:0008006" key="4">
    <source>
        <dbReference type="Google" id="ProtNLM"/>
    </source>
</evidence>
<dbReference type="AlphaFoldDB" id="A0AAN9B0J9"/>
<feature type="region of interest" description="Disordered" evidence="1">
    <location>
        <begin position="1"/>
        <end position="63"/>
    </location>
</feature>
<evidence type="ECO:0000313" key="2">
    <source>
        <dbReference type="EMBL" id="KAK7096494.1"/>
    </source>
</evidence>
<name>A0AAN9B0J9_9CAEN</name>
<dbReference type="PANTHER" id="PTHR34153">
    <property type="entry name" value="SI:CH211-262H13.3-RELATED-RELATED"/>
    <property type="match status" value="1"/>
</dbReference>
<feature type="region of interest" description="Disordered" evidence="1">
    <location>
        <begin position="132"/>
        <end position="155"/>
    </location>
</feature>
<dbReference type="PANTHER" id="PTHR34153:SF2">
    <property type="entry name" value="SI:CH211-262H13.3-RELATED"/>
    <property type="match status" value="1"/>
</dbReference>
<sequence>MEEEERTVKTEVKTERDTQEPLLVRLPVSQCMTEQHSQETEVNPERDAQEPPLARLPDPSWPHYKGTVKFESTDYEACSCNVRRLEFHTDFSSSSSGEASPECTESQSARVAPIVAREGGVLEKEQVLLRPDDFGDNAERTVSGRSKLARRPPRVPRVTSDVQAFENNWLDQYSVPRRTPRKAPVPRLHRPGYSPSYRGNDVSMAESTVGRRRHGTGSSPLPWRDCTSDPAYVQLLEKLNDVCHEVRRLATAVMQLQQRQDGTNQPSPAADRTPTLPQDMVFPIGQLDHMTELEGRLQDADIRNTVTAALALEGGETPSKFLKAVLRKVLAPPLARKYNNHGQKDKLPFKNLTLKRVMFAAVRRTFTNVTEQELDAALASWLTSQRDRQKP</sequence>
<reference evidence="2 3" key="1">
    <citation type="submission" date="2024-02" db="EMBL/GenBank/DDBJ databases">
        <title>Chromosome-scale genome assembly of the rough periwinkle Littorina saxatilis.</title>
        <authorList>
            <person name="De Jode A."/>
            <person name="Faria R."/>
            <person name="Formenti G."/>
            <person name="Sims Y."/>
            <person name="Smith T.P."/>
            <person name="Tracey A."/>
            <person name="Wood J.M.D."/>
            <person name="Zagrodzka Z.B."/>
            <person name="Johannesson K."/>
            <person name="Butlin R.K."/>
            <person name="Leder E.H."/>
        </authorList>
    </citation>
    <scope>NUCLEOTIDE SEQUENCE [LARGE SCALE GENOMIC DNA]</scope>
    <source>
        <strain evidence="2">Snail1</strain>
        <tissue evidence="2">Muscle</tissue>
    </source>
</reference>
<evidence type="ECO:0000256" key="1">
    <source>
        <dbReference type="SAM" id="MobiDB-lite"/>
    </source>
</evidence>
<organism evidence="2 3">
    <name type="scientific">Littorina saxatilis</name>
    <dbReference type="NCBI Taxonomy" id="31220"/>
    <lineage>
        <taxon>Eukaryota</taxon>
        <taxon>Metazoa</taxon>
        <taxon>Spiralia</taxon>
        <taxon>Lophotrochozoa</taxon>
        <taxon>Mollusca</taxon>
        <taxon>Gastropoda</taxon>
        <taxon>Caenogastropoda</taxon>
        <taxon>Littorinimorpha</taxon>
        <taxon>Littorinoidea</taxon>
        <taxon>Littorinidae</taxon>
        <taxon>Littorina</taxon>
    </lineage>
</organism>
<comment type="caution">
    <text evidence="2">The sequence shown here is derived from an EMBL/GenBank/DDBJ whole genome shotgun (WGS) entry which is preliminary data.</text>
</comment>
<feature type="compositionally biased region" description="Basic and acidic residues" evidence="1">
    <location>
        <begin position="1"/>
        <end position="19"/>
    </location>
</feature>